<evidence type="ECO:0000313" key="2">
    <source>
        <dbReference type="EMBL" id="MFD1569107.1"/>
    </source>
</evidence>
<evidence type="ECO:0000313" key="3">
    <source>
        <dbReference type="Proteomes" id="UP001597185"/>
    </source>
</evidence>
<organism evidence="2 3">
    <name type="scientific">Halorubrum laminariae</name>
    <dbReference type="NCBI Taxonomy" id="1433523"/>
    <lineage>
        <taxon>Archaea</taxon>
        <taxon>Methanobacteriati</taxon>
        <taxon>Methanobacteriota</taxon>
        <taxon>Stenosarchaea group</taxon>
        <taxon>Halobacteria</taxon>
        <taxon>Halobacteriales</taxon>
        <taxon>Haloferacaceae</taxon>
        <taxon>Halorubrum</taxon>
    </lineage>
</organism>
<feature type="transmembrane region" description="Helical" evidence="1">
    <location>
        <begin position="56"/>
        <end position="78"/>
    </location>
</feature>
<name>A0ABD6BVR5_9EURY</name>
<dbReference type="Proteomes" id="UP001597185">
    <property type="component" value="Unassembled WGS sequence"/>
</dbReference>
<keyword evidence="1" id="KW-0472">Membrane</keyword>
<dbReference type="RefSeq" id="WP_256418465.1">
    <property type="nucleotide sequence ID" value="NZ_JANHDL010000006.1"/>
</dbReference>
<accession>A0ABD6BVR5</accession>
<reference evidence="2 3" key="1">
    <citation type="journal article" date="2019" name="Int. J. Syst. Evol. Microbiol.">
        <title>The Global Catalogue of Microorganisms (GCM) 10K type strain sequencing project: providing services to taxonomists for standard genome sequencing and annotation.</title>
        <authorList>
            <consortium name="The Broad Institute Genomics Platform"/>
            <consortium name="The Broad Institute Genome Sequencing Center for Infectious Disease"/>
            <person name="Wu L."/>
            <person name="Ma J."/>
        </authorList>
    </citation>
    <scope>NUCLEOTIDE SEQUENCE [LARGE SCALE GENOMIC DNA]</scope>
    <source>
        <strain evidence="2 3">CGMCC 1.12689</strain>
    </source>
</reference>
<feature type="transmembrane region" description="Helical" evidence="1">
    <location>
        <begin position="84"/>
        <end position="105"/>
    </location>
</feature>
<dbReference type="AlphaFoldDB" id="A0ABD6BVR5"/>
<gene>
    <name evidence="2" type="ORF">ACFR9T_00600</name>
</gene>
<feature type="transmembrane region" description="Helical" evidence="1">
    <location>
        <begin position="24"/>
        <end position="49"/>
    </location>
</feature>
<proteinExistence type="predicted"/>
<evidence type="ECO:0000256" key="1">
    <source>
        <dbReference type="SAM" id="Phobius"/>
    </source>
</evidence>
<keyword evidence="1" id="KW-1133">Transmembrane helix</keyword>
<sequence>MRNPWVHDDMSDAASGGYDGNVRLLAVGVWGVLAAAVGGFVLLSAGGFVDIGTDGAALQTAVTSVVAGVTFVLLVPLLLKLLTISRLLATVAFAATALALGRFVWEREAGRIERLAASGESLDGSGAAGVPSASAEKLVDLLDVLFGLVGVV</sequence>
<comment type="caution">
    <text evidence="2">The sequence shown here is derived from an EMBL/GenBank/DDBJ whole genome shotgun (WGS) entry which is preliminary data.</text>
</comment>
<dbReference type="EMBL" id="JBHUDB010000001">
    <property type="protein sequence ID" value="MFD1569107.1"/>
    <property type="molecule type" value="Genomic_DNA"/>
</dbReference>
<protein>
    <submittedName>
        <fullName evidence="2">Uncharacterized protein</fullName>
    </submittedName>
</protein>
<keyword evidence="1" id="KW-0812">Transmembrane</keyword>
<keyword evidence="3" id="KW-1185">Reference proteome</keyword>